<evidence type="ECO:0000313" key="2">
    <source>
        <dbReference type="Proteomes" id="UP000655868"/>
    </source>
</evidence>
<proteinExistence type="predicted"/>
<name>A0A934NSV1_9NOCA</name>
<organism evidence="1 2">
    <name type="scientific">Antrihabitans stalagmiti</name>
    <dbReference type="NCBI Taxonomy" id="2799499"/>
    <lineage>
        <taxon>Bacteria</taxon>
        <taxon>Bacillati</taxon>
        <taxon>Actinomycetota</taxon>
        <taxon>Actinomycetes</taxon>
        <taxon>Mycobacteriales</taxon>
        <taxon>Nocardiaceae</taxon>
        <taxon>Antrihabitans</taxon>
    </lineage>
</organism>
<protein>
    <submittedName>
        <fullName evidence="1">Uncharacterized protein</fullName>
    </submittedName>
</protein>
<gene>
    <name evidence="1" type="ORF">JGU71_18455</name>
</gene>
<accession>A0A934NSV1</accession>
<dbReference type="RefSeq" id="WP_199705764.1">
    <property type="nucleotide sequence ID" value="NZ_JAEMNV010000006.1"/>
</dbReference>
<dbReference type="Proteomes" id="UP000655868">
    <property type="component" value="Unassembled WGS sequence"/>
</dbReference>
<dbReference type="AlphaFoldDB" id="A0A934NSV1"/>
<keyword evidence="2" id="KW-1185">Reference proteome</keyword>
<reference evidence="1" key="1">
    <citation type="submission" date="2020-12" db="EMBL/GenBank/DDBJ databases">
        <title>Antrihabitans popcorni sp. nov. and Antrihabitans auranticaus sp. nov., isolated from a larva cave.</title>
        <authorList>
            <person name="Lee S.D."/>
            <person name="Kim I.S."/>
        </authorList>
    </citation>
    <scope>NUCLEOTIDE SEQUENCE</scope>
    <source>
        <strain evidence="1">YC3-6</strain>
    </source>
</reference>
<sequence>MTVLAILVLVALLAALIFSGYALHRFVIRPNRKTLAYRMSKDFDNEKVVRQQLLVDLMCVESDTAAAVNGLGALVLSPRRLWFHHSDSLVTLDIPLTTITECTLVPRHLGKSTGRPLLMVRYTTAAGPDSAAFHLPYPDEWRLALDNLRKPISS</sequence>
<comment type="caution">
    <text evidence="1">The sequence shown here is derived from an EMBL/GenBank/DDBJ whole genome shotgun (WGS) entry which is preliminary data.</text>
</comment>
<dbReference type="EMBL" id="JAEMNV010000006">
    <property type="protein sequence ID" value="MBJ8340869.1"/>
    <property type="molecule type" value="Genomic_DNA"/>
</dbReference>
<evidence type="ECO:0000313" key="1">
    <source>
        <dbReference type="EMBL" id="MBJ8340869.1"/>
    </source>
</evidence>